<dbReference type="PANTHER" id="PTHR30024">
    <property type="entry name" value="ALIPHATIC SULFONATES-BINDING PROTEIN-RELATED"/>
    <property type="match status" value="1"/>
</dbReference>
<evidence type="ECO:0000313" key="5">
    <source>
        <dbReference type="Proteomes" id="UP000177515"/>
    </source>
</evidence>
<feature type="signal peptide" evidence="2">
    <location>
        <begin position="1"/>
        <end position="40"/>
    </location>
</feature>
<evidence type="ECO:0000313" key="4">
    <source>
        <dbReference type="EMBL" id="AOZ11036.1"/>
    </source>
</evidence>
<dbReference type="SUPFAM" id="SSF53850">
    <property type="entry name" value="Periplasmic binding protein-like II"/>
    <property type="match status" value="1"/>
</dbReference>
<dbReference type="Pfam" id="PF12974">
    <property type="entry name" value="Phosphonate-bd"/>
    <property type="match status" value="1"/>
</dbReference>
<dbReference type="Gene3D" id="3.40.190.10">
    <property type="entry name" value="Periplasmic binding protein-like II"/>
    <property type="match status" value="2"/>
</dbReference>
<dbReference type="Proteomes" id="UP000177515">
    <property type="component" value="Chromosome 2"/>
</dbReference>
<organism evidence="4 5">
    <name type="scientific">Cupriavidus malaysiensis</name>
    <dbReference type="NCBI Taxonomy" id="367825"/>
    <lineage>
        <taxon>Bacteria</taxon>
        <taxon>Pseudomonadati</taxon>
        <taxon>Pseudomonadota</taxon>
        <taxon>Betaproteobacteria</taxon>
        <taxon>Burkholderiales</taxon>
        <taxon>Burkholderiaceae</taxon>
        <taxon>Cupriavidus</taxon>
    </lineage>
</organism>
<evidence type="ECO:0000259" key="3">
    <source>
        <dbReference type="SMART" id="SM00062"/>
    </source>
</evidence>
<comment type="similarity">
    <text evidence="1">Belongs to the bacterial solute-binding protein SsuA/TauA family.</text>
</comment>
<keyword evidence="5" id="KW-1185">Reference proteome</keyword>
<dbReference type="PANTHER" id="PTHR30024:SF42">
    <property type="entry name" value="ALIPHATIC SULFONATES-BINDING PROTEIN-RELATED"/>
    <property type="match status" value="1"/>
</dbReference>
<dbReference type="InterPro" id="IPR001638">
    <property type="entry name" value="Solute-binding_3/MltF_N"/>
</dbReference>
<sequence>MHRCRRAAACAAFAKRLAGALGACGLLAALLAAPLQAAHAADAWPGEIRIGVQKGDGLVALRASGRLEKALAPHHVTVKWIEFVYGLPMVEGINSGDVDVGTVGSTPPIFAQAGGAPSLVYVAYAPKLQRSYAIVVPKDSTVRDVRGLLGKRIAVAKGSQGHLFVLKALQDAGLDAGAVQLAYLAYGEARAAFERGDVDAWAVPDPRYADAELGAGARALLEIGKLSVPQYGFYIATRRFAASYPAALRLLFEQVEAQARDSAAHPAATAALLADNTKVPLAVWQKAVPRVDWGARYPLDAAVVDAQQDSAELALRHKLIPRRVSIRDAVVDIR</sequence>
<keyword evidence="2" id="KW-0732">Signal</keyword>
<evidence type="ECO:0000256" key="1">
    <source>
        <dbReference type="ARBA" id="ARBA00010742"/>
    </source>
</evidence>
<dbReference type="NCBIfam" id="TIGR01728">
    <property type="entry name" value="SsuA_fam"/>
    <property type="match status" value="1"/>
</dbReference>
<dbReference type="EMBL" id="CP017755">
    <property type="protein sequence ID" value="AOZ11036.1"/>
    <property type="molecule type" value="Genomic_DNA"/>
</dbReference>
<reference evidence="4 5" key="1">
    <citation type="submission" date="2016-10" db="EMBL/GenBank/DDBJ databases">
        <title>Complete genome sequences of three Cupriavidus strains isolated from various Malaysian environments.</title>
        <authorList>
            <person name="Abdullah A.A.-A."/>
            <person name="Shafie N.A.H."/>
            <person name="Lau N.S."/>
        </authorList>
    </citation>
    <scope>NUCLEOTIDE SEQUENCE [LARGE SCALE GENOMIC DNA]</scope>
    <source>
        <strain evidence="4 5">USMAA1020</strain>
    </source>
</reference>
<dbReference type="RefSeq" id="WP_071073530.1">
    <property type="nucleotide sequence ID" value="NZ_CP017755.1"/>
</dbReference>
<gene>
    <name evidence="4" type="ORF">BKK80_33485</name>
</gene>
<feature type="chain" id="PRO_5045587783" evidence="2">
    <location>
        <begin position="41"/>
        <end position="334"/>
    </location>
</feature>
<name>A0ABM6FGG1_9BURK</name>
<evidence type="ECO:0000256" key="2">
    <source>
        <dbReference type="SAM" id="SignalP"/>
    </source>
</evidence>
<accession>A0ABM6FGG1</accession>
<dbReference type="SMART" id="SM00062">
    <property type="entry name" value="PBPb"/>
    <property type="match status" value="1"/>
</dbReference>
<dbReference type="InterPro" id="IPR010067">
    <property type="entry name" value="ABC_SsuA_sub-bd"/>
</dbReference>
<protein>
    <submittedName>
        <fullName evidence="4">Aliphatic sulfonate ABC transporter substrate-binding protein</fullName>
    </submittedName>
</protein>
<feature type="domain" description="Solute-binding protein family 3/N-terminal" evidence="3">
    <location>
        <begin position="47"/>
        <end position="261"/>
    </location>
</feature>
<proteinExistence type="inferred from homology"/>